<evidence type="ECO:0000313" key="2">
    <source>
        <dbReference type="EMBL" id="RDH43599.1"/>
    </source>
</evidence>
<sequence length="304" mass="34935">MSKTSLSIFIAMLFSLTSMASDIVIHPRAQSHKDTRYLDLITLLRKAMDETTQTFGDYTLHAAKKVVSETKSIELLAAGTNILTVIWTSSSEEKESKLTPIRIPLRKGILGYRLILVTENTQEKLNDVESLDQLREFTVGQVKGWGDVAIYKHNQFTVATSPTYESLFQLVATDKITLFPRGINEVFNEYRAHKGRFPRIKIEEKLLLYYPWPYYFFVARENDRLAKRITSGLEKMIKNGSFDTIFNQFHQKAIEQARLSERQLFVLENPLLPARTPLQREELWLKLAVSPDGTPNESQEVTTE</sequence>
<dbReference type="Gene3D" id="3.40.190.10">
    <property type="entry name" value="Periplasmic binding protein-like II"/>
    <property type="match status" value="2"/>
</dbReference>
<protein>
    <submittedName>
        <fullName evidence="2">Amino acid ABC transporter substrate-binding protein</fullName>
    </submittedName>
</protein>
<evidence type="ECO:0000256" key="1">
    <source>
        <dbReference type="SAM" id="SignalP"/>
    </source>
</evidence>
<dbReference type="Proteomes" id="UP000257039">
    <property type="component" value="Unassembled WGS sequence"/>
</dbReference>
<dbReference type="EMBL" id="NDXW01000001">
    <property type="protein sequence ID" value="RDH43599.1"/>
    <property type="molecule type" value="Genomic_DNA"/>
</dbReference>
<dbReference type="RefSeq" id="WP_094786893.1">
    <property type="nucleotide sequence ID" value="NZ_NDXW01000001.1"/>
</dbReference>
<name>A0A4P9VLZ8_9GAMM</name>
<keyword evidence="3" id="KW-1185">Reference proteome</keyword>
<reference evidence="2 3" key="1">
    <citation type="submission" date="2017-04" db="EMBL/GenBank/DDBJ databases">
        <title>Draft genome sequence of Zooshikella ganghwensis VG4 isolated from Red Sea sediments.</title>
        <authorList>
            <person name="Rehman Z."/>
            <person name="Alam I."/>
            <person name="Kamau A."/>
            <person name="Bajic V."/>
            <person name="Leiknes T."/>
        </authorList>
    </citation>
    <scope>NUCLEOTIDE SEQUENCE [LARGE SCALE GENOMIC DNA]</scope>
    <source>
        <strain evidence="2 3">VG4</strain>
    </source>
</reference>
<feature type="chain" id="PRO_5020288443" evidence="1">
    <location>
        <begin position="21"/>
        <end position="304"/>
    </location>
</feature>
<gene>
    <name evidence="2" type="ORF">B9G39_09160</name>
</gene>
<comment type="caution">
    <text evidence="2">The sequence shown here is derived from an EMBL/GenBank/DDBJ whole genome shotgun (WGS) entry which is preliminary data.</text>
</comment>
<evidence type="ECO:0000313" key="3">
    <source>
        <dbReference type="Proteomes" id="UP000257039"/>
    </source>
</evidence>
<accession>A0A4P9VLZ8</accession>
<feature type="signal peptide" evidence="1">
    <location>
        <begin position="1"/>
        <end position="20"/>
    </location>
</feature>
<organism evidence="2 3">
    <name type="scientific">Zooshikella ganghwensis</name>
    <dbReference type="NCBI Taxonomy" id="202772"/>
    <lineage>
        <taxon>Bacteria</taxon>
        <taxon>Pseudomonadati</taxon>
        <taxon>Pseudomonadota</taxon>
        <taxon>Gammaproteobacteria</taxon>
        <taxon>Oceanospirillales</taxon>
        <taxon>Zooshikellaceae</taxon>
        <taxon>Zooshikella</taxon>
    </lineage>
</organism>
<proteinExistence type="predicted"/>
<dbReference type="AlphaFoldDB" id="A0A4P9VLZ8"/>
<dbReference type="SUPFAM" id="SSF53850">
    <property type="entry name" value="Periplasmic binding protein-like II"/>
    <property type="match status" value="1"/>
</dbReference>
<keyword evidence="1" id="KW-0732">Signal</keyword>